<proteinExistence type="predicted"/>
<accession>A0A0G1Q0Y3</accession>
<dbReference type="Proteomes" id="UP000033818">
    <property type="component" value="Unassembled WGS sequence"/>
</dbReference>
<dbReference type="AlphaFoldDB" id="A0A0G1Q0Y3"/>
<reference evidence="1 2" key="1">
    <citation type="journal article" date="2015" name="Nature">
        <title>rRNA introns, odd ribosomes, and small enigmatic genomes across a large radiation of phyla.</title>
        <authorList>
            <person name="Brown C.T."/>
            <person name="Hug L.A."/>
            <person name="Thomas B.C."/>
            <person name="Sharon I."/>
            <person name="Castelle C.J."/>
            <person name="Singh A."/>
            <person name="Wilkins M.J."/>
            <person name="Williams K.H."/>
            <person name="Banfield J.F."/>
        </authorList>
    </citation>
    <scope>NUCLEOTIDE SEQUENCE [LARGE SCALE GENOMIC DNA]</scope>
</reference>
<sequence length="95" mass="11194">MAEIRKEKTITKTKQVDLLKYIKKAFPKVGTSHHASSLIYKLQGSDSWHPNIYFTADELNDTLDKLLQPNEKFQLKLRVLDLNEDGYRFELERIK</sequence>
<dbReference type="EMBL" id="LCMO01000031">
    <property type="protein sequence ID" value="KKU38412.1"/>
    <property type="molecule type" value="Genomic_DNA"/>
</dbReference>
<evidence type="ECO:0000313" key="1">
    <source>
        <dbReference type="EMBL" id="KKU38412.1"/>
    </source>
</evidence>
<evidence type="ECO:0000313" key="2">
    <source>
        <dbReference type="Proteomes" id="UP000033818"/>
    </source>
</evidence>
<gene>
    <name evidence="1" type="ORF">UX53_C0031G0009</name>
</gene>
<organism evidence="1 2">
    <name type="scientific">Candidatus Azambacteria bacterium GW2011_GWB2_46_37</name>
    <dbReference type="NCBI Taxonomy" id="1618618"/>
    <lineage>
        <taxon>Bacteria</taxon>
        <taxon>Candidatus Azamiibacteriota</taxon>
    </lineage>
</organism>
<comment type="caution">
    <text evidence="1">The sequence shown here is derived from an EMBL/GenBank/DDBJ whole genome shotgun (WGS) entry which is preliminary data.</text>
</comment>
<name>A0A0G1Q0Y3_9BACT</name>
<protein>
    <submittedName>
        <fullName evidence="1">Uncharacterized protein</fullName>
    </submittedName>
</protein>